<dbReference type="PANTHER" id="PTHR31988">
    <property type="entry name" value="ESTERASE, PUTATIVE (DUF303)-RELATED"/>
    <property type="match status" value="1"/>
</dbReference>
<dbReference type="Proteomes" id="UP000239720">
    <property type="component" value="Unassembled WGS sequence"/>
</dbReference>
<keyword evidence="1" id="KW-0378">Hydrolase</keyword>
<dbReference type="InterPro" id="IPR016134">
    <property type="entry name" value="Dockerin_dom"/>
</dbReference>
<dbReference type="PANTHER" id="PTHR31988:SF19">
    <property type="entry name" value="9-O-ACETYL-N-ACETYLNEURAMINIC ACID DEACETYLASE-RELATED"/>
    <property type="match status" value="1"/>
</dbReference>
<dbReference type="Pfam" id="PF03629">
    <property type="entry name" value="SASA"/>
    <property type="match status" value="1"/>
</dbReference>
<reference evidence="3 4" key="1">
    <citation type="journal article" date="2018" name="Syst. Appl. Microbiol.">
        <title>Characterization and high-quality draft genome sequence of Herbivorax saccincola A7, an anaerobic, alkaliphilic, thermophilic, cellulolytic, and xylanolytic bacterium.</title>
        <authorList>
            <person name="Aikawa S."/>
            <person name="Baramee S."/>
            <person name="Sermsathanaswadi J."/>
            <person name="Thianheng P."/>
            <person name="Tachaapaikoon C."/>
            <person name="Shikata A."/>
            <person name="Waeonukul R."/>
            <person name="Pason P."/>
            <person name="Ratanakhanokchai K."/>
            <person name="Kosugi A."/>
        </authorList>
    </citation>
    <scope>NUCLEOTIDE SEQUENCE [LARGE SCALE GENOMIC DNA]</scope>
    <source>
        <strain evidence="3 4">A7</strain>
    </source>
</reference>
<proteinExistence type="predicted"/>
<evidence type="ECO:0000259" key="2">
    <source>
        <dbReference type="PROSITE" id="PS51766"/>
    </source>
</evidence>
<name>A0A2S8R9C3_9FIRM</name>
<dbReference type="InterPro" id="IPR036439">
    <property type="entry name" value="Dockerin_dom_sf"/>
</dbReference>
<dbReference type="PROSITE" id="PS00448">
    <property type="entry name" value="CLOS_CELLULOSOME_RPT"/>
    <property type="match status" value="1"/>
</dbReference>
<dbReference type="OrthoDB" id="9795554at2"/>
<evidence type="ECO:0000313" key="3">
    <source>
        <dbReference type="EMBL" id="PQQ66385.1"/>
    </source>
</evidence>
<dbReference type="Pfam" id="PF00404">
    <property type="entry name" value="Dockerin_1"/>
    <property type="match status" value="1"/>
</dbReference>
<accession>A0A2S8R9C3</accession>
<organism evidence="3 4">
    <name type="scientific">Acetivibrio saccincola</name>
    <dbReference type="NCBI Taxonomy" id="1677857"/>
    <lineage>
        <taxon>Bacteria</taxon>
        <taxon>Bacillati</taxon>
        <taxon>Bacillota</taxon>
        <taxon>Clostridia</taxon>
        <taxon>Eubacteriales</taxon>
        <taxon>Oscillospiraceae</taxon>
        <taxon>Acetivibrio</taxon>
    </lineage>
</organism>
<protein>
    <submittedName>
        <fullName evidence="3">Sialate O-acetylesterase</fullName>
    </submittedName>
</protein>
<sequence length="348" mass="38110">MHVKAFGFKGFLLVLTFILTAVFFTPLASIPATASPLYGDANYDGVINSSDATLMMRHILDVSRVSDESIIDLNGDGYVNSNDYSLLNRYILEIISEFPVENSKPEPTPTATPEPEFHVFLLLGQSNMAGYPKALPEDKVKDERVLVLGFDDNPATGRRKDEWDVACPPLHDSWNNALGPGDYFGKTMIEHVPDGGTIGLVPCAISGERIETFMKSGGSKYDWIIHRARIAQQSGGVIKGIIFHQGESNNGDPSWPHKVKTLVEDLRKDLGIGGVPFIAGELLYSGNCAGHNTLVNQLPSIISNCYVVSANGLVVDPSDTTWNLHFSRDSQVILGKRYAEKMIEALGW</sequence>
<feature type="domain" description="Dockerin" evidence="2">
    <location>
        <begin position="34"/>
        <end position="100"/>
    </location>
</feature>
<dbReference type="SUPFAM" id="SSF52266">
    <property type="entry name" value="SGNH hydrolase"/>
    <property type="match status" value="1"/>
</dbReference>
<dbReference type="AlphaFoldDB" id="A0A2S8R9C3"/>
<dbReference type="Gene3D" id="1.10.1330.10">
    <property type="entry name" value="Dockerin domain"/>
    <property type="match status" value="1"/>
</dbReference>
<dbReference type="EMBL" id="NEMB01000003">
    <property type="protein sequence ID" value="PQQ66385.1"/>
    <property type="molecule type" value="Genomic_DNA"/>
</dbReference>
<dbReference type="CDD" id="cd14256">
    <property type="entry name" value="Dockerin_I"/>
    <property type="match status" value="1"/>
</dbReference>
<dbReference type="InterPro" id="IPR002105">
    <property type="entry name" value="Dockerin_1_rpt"/>
</dbReference>
<dbReference type="PROSITE" id="PS51766">
    <property type="entry name" value="DOCKERIN"/>
    <property type="match status" value="1"/>
</dbReference>
<dbReference type="PROSITE" id="PS00018">
    <property type="entry name" value="EF_HAND_1"/>
    <property type="match status" value="1"/>
</dbReference>
<dbReference type="InterPro" id="IPR052940">
    <property type="entry name" value="Carb_Esterase_6"/>
</dbReference>
<dbReference type="InterPro" id="IPR005181">
    <property type="entry name" value="SASA"/>
</dbReference>
<dbReference type="InterPro" id="IPR036514">
    <property type="entry name" value="SGNH_hydro_sf"/>
</dbReference>
<comment type="caution">
    <text evidence="3">The sequence shown here is derived from an EMBL/GenBank/DDBJ whole genome shotgun (WGS) entry which is preliminary data.</text>
</comment>
<dbReference type="InterPro" id="IPR018247">
    <property type="entry name" value="EF_Hand_1_Ca_BS"/>
</dbReference>
<dbReference type="GO" id="GO:0004553">
    <property type="term" value="F:hydrolase activity, hydrolyzing O-glycosyl compounds"/>
    <property type="evidence" value="ECO:0007669"/>
    <property type="project" value="InterPro"/>
</dbReference>
<dbReference type="SUPFAM" id="SSF63446">
    <property type="entry name" value="Type I dockerin domain"/>
    <property type="match status" value="1"/>
</dbReference>
<dbReference type="Gene3D" id="3.40.50.1110">
    <property type="entry name" value="SGNH hydrolase"/>
    <property type="match status" value="1"/>
</dbReference>
<evidence type="ECO:0000256" key="1">
    <source>
        <dbReference type="ARBA" id="ARBA00022801"/>
    </source>
</evidence>
<dbReference type="GO" id="GO:0000272">
    <property type="term" value="P:polysaccharide catabolic process"/>
    <property type="evidence" value="ECO:0007669"/>
    <property type="project" value="InterPro"/>
</dbReference>
<evidence type="ECO:0000313" key="4">
    <source>
        <dbReference type="Proteomes" id="UP000239720"/>
    </source>
</evidence>
<gene>
    <name evidence="3" type="ORF">B9R14_06230</name>
</gene>